<name>A0ABR5DSS9_9HYPH</name>
<gene>
    <name evidence="1" type="ORF">WH91_21710</name>
</gene>
<evidence type="ECO:0000313" key="2">
    <source>
        <dbReference type="Proteomes" id="UP000033519"/>
    </source>
</evidence>
<organism evidence="1 2">
    <name type="scientific">Devosia psychrophila</name>
    <dbReference type="NCBI Taxonomy" id="728005"/>
    <lineage>
        <taxon>Bacteria</taxon>
        <taxon>Pseudomonadati</taxon>
        <taxon>Pseudomonadota</taxon>
        <taxon>Alphaproteobacteria</taxon>
        <taxon>Hyphomicrobiales</taxon>
        <taxon>Devosiaceae</taxon>
        <taxon>Devosia</taxon>
    </lineage>
</organism>
<protein>
    <submittedName>
        <fullName evidence="1">Uncharacterized protein</fullName>
    </submittedName>
</protein>
<comment type="caution">
    <text evidence="1">The sequence shown here is derived from an EMBL/GenBank/DDBJ whole genome shotgun (WGS) entry which is preliminary data.</text>
</comment>
<dbReference type="Proteomes" id="UP000033519">
    <property type="component" value="Unassembled WGS sequence"/>
</dbReference>
<reference evidence="1 2" key="1">
    <citation type="submission" date="2015-03" db="EMBL/GenBank/DDBJ databases">
        <authorList>
            <person name="Lepp D."/>
            <person name="Hassan Y.I."/>
            <person name="Li X.-Z."/>
            <person name="Zhou T."/>
        </authorList>
    </citation>
    <scope>NUCLEOTIDE SEQUENCE [LARGE SCALE GENOMIC DNA]</scope>
    <source>
        <strain evidence="1 2">Cr7-05</strain>
    </source>
</reference>
<evidence type="ECO:0000313" key="1">
    <source>
        <dbReference type="EMBL" id="KKC31081.1"/>
    </source>
</evidence>
<keyword evidence="2" id="KW-1185">Reference proteome</keyword>
<sequence length="98" mass="11231">MRGNAMSITATMPDAYVAEFIDLARSANIHFDIVNDRLTMRMVNPNWEMWKPCRHLLDEIGQARIEAYVRGKAAQDSAVTRWTHVSAERLHMAAEAMR</sequence>
<proteinExistence type="predicted"/>
<dbReference type="EMBL" id="LAPV01000235">
    <property type="protein sequence ID" value="KKC31081.1"/>
    <property type="molecule type" value="Genomic_DNA"/>
</dbReference>
<accession>A0ABR5DSS9</accession>